<keyword evidence="3" id="KW-1003">Cell membrane</keyword>
<feature type="transmembrane region" description="Helical" evidence="7">
    <location>
        <begin position="15"/>
        <end position="36"/>
    </location>
</feature>
<dbReference type="PANTHER" id="PTHR43663">
    <property type="entry name" value="CHROMATE TRANSPORT PROTEIN-RELATED"/>
    <property type="match status" value="1"/>
</dbReference>
<comment type="subcellular location">
    <subcellularLocation>
        <location evidence="1">Cell membrane</location>
        <topology evidence="1">Multi-pass membrane protein</topology>
    </subcellularLocation>
</comment>
<accession>A0AAU7UCZ4</accession>
<dbReference type="GO" id="GO:0015109">
    <property type="term" value="F:chromate transmembrane transporter activity"/>
    <property type="evidence" value="ECO:0007669"/>
    <property type="project" value="InterPro"/>
</dbReference>
<feature type="transmembrane region" description="Helical" evidence="7">
    <location>
        <begin position="82"/>
        <end position="106"/>
    </location>
</feature>
<keyword evidence="6 7" id="KW-0472">Membrane</keyword>
<dbReference type="InterPro" id="IPR003370">
    <property type="entry name" value="Chromate_transpt"/>
</dbReference>
<name>A0AAU7UCZ4_9DEIO</name>
<dbReference type="PANTHER" id="PTHR43663:SF1">
    <property type="entry name" value="CHROMATE TRANSPORTER"/>
    <property type="match status" value="1"/>
</dbReference>
<keyword evidence="5 7" id="KW-1133">Transmembrane helix</keyword>
<comment type="similarity">
    <text evidence="2">Belongs to the chromate ion transporter (CHR) (TC 2.A.51) family.</text>
</comment>
<evidence type="ECO:0000256" key="7">
    <source>
        <dbReference type="SAM" id="Phobius"/>
    </source>
</evidence>
<evidence type="ECO:0000256" key="2">
    <source>
        <dbReference type="ARBA" id="ARBA00005262"/>
    </source>
</evidence>
<proteinExistence type="inferred from homology"/>
<evidence type="ECO:0000256" key="6">
    <source>
        <dbReference type="ARBA" id="ARBA00023136"/>
    </source>
</evidence>
<dbReference type="GO" id="GO:0005886">
    <property type="term" value="C:plasma membrane"/>
    <property type="evidence" value="ECO:0007669"/>
    <property type="project" value="UniProtKB-SubCell"/>
</dbReference>
<feature type="transmembrane region" description="Helical" evidence="7">
    <location>
        <begin position="150"/>
        <end position="179"/>
    </location>
</feature>
<sequence length="187" mass="19414">MPVPCLQQPPRRRRIFVRFLQAGLSAFGGGLNAHLLRLVRQEGWLSDQEFADNSTFAQTLPGSNNGNLSALLGYRLAGVPGAAAALAGLLLPGTTLMLLLSALYFSGAFHMSARAEQALSGAAAAALGISVAAGLNILRFSFGNALSAVTALLTALLTLLLPQGTLIALLVLLPVGMVLQGRRTGRP</sequence>
<evidence type="ECO:0000256" key="4">
    <source>
        <dbReference type="ARBA" id="ARBA00022692"/>
    </source>
</evidence>
<evidence type="ECO:0000256" key="5">
    <source>
        <dbReference type="ARBA" id="ARBA00022989"/>
    </source>
</evidence>
<gene>
    <name evidence="8" type="ORF">ABOD76_06320</name>
</gene>
<keyword evidence="4 7" id="KW-0812">Transmembrane</keyword>
<feature type="transmembrane region" description="Helical" evidence="7">
    <location>
        <begin position="118"/>
        <end position="138"/>
    </location>
</feature>
<reference evidence="8" key="1">
    <citation type="submission" date="2024-06" db="EMBL/GenBank/DDBJ databases">
        <title>Draft Genome Sequence of Deinococcus sonorensis Type Strain KR-87, a Biofilm Producing Representative of the Genus Deinococcus.</title>
        <authorList>
            <person name="Boren L.S."/>
            <person name="Grosso R.A."/>
            <person name="Hugenberg-Cox A.N."/>
            <person name="Hill J.T.E."/>
            <person name="Albert C.M."/>
            <person name="Tuohy J.M."/>
        </authorList>
    </citation>
    <scope>NUCLEOTIDE SEQUENCE</scope>
    <source>
        <strain evidence="8">KR-87</strain>
    </source>
</reference>
<dbReference type="Pfam" id="PF02417">
    <property type="entry name" value="Chromate_transp"/>
    <property type="match status" value="1"/>
</dbReference>
<evidence type="ECO:0000313" key="8">
    <source>
        <dbReference type="EMBL" id="XBV85919.1"/>
    </source>
</evidence>
<dbReference type="InterPro" id="IPR052518">
    <property type="entry name" value="CHR_Transporter"/>
</dbReference>
<dbReference type="KEGG" id="dsc:ABOD76_06320"/>
<dbReference type="RefSeq" id="WP_350243964.1">
    <property type="nucleotide sequence ID" value="NZ_CP158299.1"/>
</dbReference>
<dbReference type="AlphaFoldDB" id="A0AAU7UCZ4"/>
<organism evidence="8">
    <name type="scientific">Deinococcus sonorensis KR-87</name>
    <dbReference type="NCBI Taxonomy" id="694439"/>
    <lineage>
        <taxon>Bacteria</taxon>
        <taxon>Thermotogati</taxon>
        <taxon>Deinococcota</taxon>
        <taxon>Deinococci</taxon>
        <taxon>Deinococcales</taxon>
        <taxon>Deinococcaceae</taxon>
        <taxon>Deinococcus</taxon>
    </lineage>
</organism>
<evidence type="ECO:0000256" key="1">
    <source>
        <dbReference type="ARBA" id="ARBA00004651"/>
    </source>
</evidence>
<evidence type="ECO:0000256" key="3">
    <source>
        <dbReference type="ARBA" id="ARBA00022475"/>
    </source>
</evidence>
<protein>
    <submittedName>
        <fullName evidence="8">Chromate transporter</fullName>
    </submittedName>
</protein>
<dbReference type="EMBL" id="CP158299">
    <property type="protein sequence ID" value="XBV85919.1"/>
    <property type="molecule type" value="Genomic_DNA"/>
</dbReference>